<dbReference type="GO" id="GO:0006508">
    <property type="term" value="P:proteolysis"/>
    <property type="evidence" value="ECO:0007669"/>
    <property type="project" value="UniProtKB-KW"/>
</dbReference>
<evidence type="ECO:0000256" key="3">
    <source>
        <dbReference type="ARBA" id="ARBA00011897"/>
    </source>
</evidence>
<evidence type="ECO:0000259" key="8">
    <source>
        <dbReference type="Pfam" id="PF02897"/>
    </source>
</evidence>
<evidence type="ECO:0000259" key="7">
    <source>
        <dbReference type="Pfam" id="PF00326"/>
    </source>
</evidence>
<feature type="domain" description="Peptidase S9 prolyl oligopeptidase catalytic" evidence="7">
    <location>
        <begin position="488"/>
        <end position="701"/>
    </location>
</feature>
<dbReference type="PANTHER" id="PTHR42881">
    <property type="entry name" value="PROLYL ENDOPEPTIDASE"/>
    <property type="match status" value="1"/>
</dbReference>
<dbReference type="SUPFAM" id="SSF50993">
    <property type="entry name" value="Peptidase/esterase 'gauge' domain"/>
    <property type="match status" value="1"/>
</dbReference>
<proteinExistence type="inferred from homology"/>
<evidence type="ECO:0000256" key="6">
    <source>
        <dbReference type="ARBA" id="ARBA00022825"/>
    </source>
</evidence>
<dbReference type="EMBL" id="LWBS01000263">
    <property type="protein sequence ID" value="OAP93724.1"/>
    <property type="molecule type" value="Genomic_DNA"/>
</dbReference>
<dbReference type="InterPro" id="IPR002470">
    <property type="entry name" value="Peptidase_S9A"/>
</dbReference>
<comment type="similarity">
    <text evidence="2">Belongs to the peptidase S9A family.</text>
</comment>
<evidence type="ECO:0000256" key="2">
    <source>
        <dbReference type="ARBA" id="ARBA00005228"/>
    </source>
</evidence>
<dbReference type="Pfam" id="PF02897">
    <property type="entry name" value="Peptidase_S9_N"/>
    <property type="match status" value="1"/>
</dbReference>
<reference evidence="9" key="1">
    <citation type="submission" date="2016-04" db="EMBL/GenBank/DDBJ databases">
        <title>Fast-growing isolate from the root nodules of Vavilovia formosa.</title>
        <authorList>
            <person name="Kimeklis A."/>
            <person name="Safronova V."/>
            <person name="Belimov A."/>
            <person name="Andronov E."/>
        </authorList>
    </citation>
    <scope>NUCLEOTIDE SEQUENCE [LARGE SCALE GENOMIC DNA]</scope>
    <source>
        <strain evidence="9">Vaf-46</strain>
    </source>
</reference>
<keyword evidence="6" id="KW-0720">Serine protease</keyword>
<dbReference type="InterPro" id="IPR029058">
    <property type="entry name" value="AB_hydrolase_fold"/>
</dbReference>
<evidence type="ECO:0000256" key="5">
    <source>
        <dbReference type="ARBA" id="ARBA00022801"/>
    </source>
</evidence>
<dbReference type="Pfam" id="PF00326">
    <property type="entry name" value="Peptidase_S9"/>
    <property type="match status" value="1"/>
</dbReference>
<organism evidence="9">
    <name type="scientific">Rhizobium leguminosarum</name>
    <dbReference type="NCBI Taxonomy" id="384"/>
    <lineage>
        <taxon>Bacteria</taxon>
        <taxon>Pseudomonadati</taxon>
        <taxon>Pseudomonadota</taxon>
        <taxon>Alphaproteobacteria</taxon>
        <taxon>Hyphomicrobiales</taxon>
        <taxon>Rhizobiaceae</taxon>
        <taxon>Rhizobium/Agrobacterium group</taxon>
        <taxon>Rhizobium</taxon>
    </lineage>
</organism>
<dbReference type="PROSITE" id="PS00708">
    <property type="entry name" value="PRO_ENDOPEP_SER"/>
    <property type="match status" value="1"/>
</dbReference>
<keyword evidence="5" id="KW-0378">Hydrolase</keyword>
<dbReference type="EC" id="3.4.21.26" evidence="3"/>
<keyword evidence="4" id="KW-0645">Protease</keyword>
<accession>A0A179BRN2</accession>
<dbReference type="PANTHER" id="PTHR42881:SF2">
    <property type="entry name" value="PROLYL ENDOPEPTIDASE"/>
    <property type="match status" value="1"/>
</dbReference>
<protein>
    <recommendedName>
        <fullName evidence="3">prolyl oligopeptidase</fullName>
        <ecNumber evidence="3">3.4.21.26</ecNumber>
    </recommendedName>
</protein>
<dbReference type="InterPro" id="IPR002471">
    <property type="entry name" value="Pept_S9_AS"/>
</dbReference>
<dbReference type="SUPFAM" id="SSF53474">
    <property type="entry name" value="alpha/beta-Hydrolases"/>
    <property type="match status" value="1"/>
</dbReference>
<comment type="catalytic activity">
    <reaction evidence="1">
        <text>Hydrolysis of Pro-|-Xaa &gt;&gt; Ala-|-Xaa in oligopeptides.</text>
        <dbReference type="EC" id="3.4.21.26"/>
    </reaction>
</comment>
<name>A0A179BRN2_RHILE</name>
<dbReference type="PRINTS" id="PR00862">
    <property type="entry name" value="PROLIGOPTASE"/>
</dbReference>
<dbReference type="InterPro" id="IPR023302">
    <property type="entry name" value="Pept_S9A_N"/>
</dbReference>
<dbReference type="InterPro" id="IPR001375">
    <property type="entry name" value="Peptidase_S9_cat"/>
</dbReference>
<dbReference type="AlphaFoldDB" id="A0A179BRN2"/>
<evidence type="ECO:0000256" key="1">
    <source>
        <dbReference type="ARBA" id="ARBA00001070"/>
    </source>
</evidence>
<dbReference type="FunFam" id="3.40.50.1820:FF:000005">
    <property type="entry name" value="Prolyl endopeptidase"/>
    <property type="match status" value="1"/>
</dbReference>
<dbReference type="Gene3D" id="3.40.50.1820">
    <property type="entry name" value="alpha/beta hydrolase"/>
    <property type="match status" value="1"/>
</dbReference>
<evidence type="ECO:0000313" key="9">
    <source>
        <dbReference type="EMBL" id="OAP93724.1"/>
    </source>
</evidence>
<dbReference type="GO" id="GO:0005829">
    <property type="term" value="C:cytosol"/>
    <property type="evidence" value="ECO:0007669"/>
    <property type="project" value="TreeGrafter"/>
</dbReference>
<dbReference type="InterPro" id="IPR051167">
    <property type="entry name" value="Prolyl_oligopep/macrocyclase"/>
</dbReference>
<evidence type="ECO:0000256" key="4">
    <source>
        <dbReference type="ARBA" id="ARBA00022670"/>
    </source>
</evidence>
<dbReference type="GO" id="GO:0070012">
    <property type="term" value="F:oligopeptidase activity"/>
    <property type="evidence" value="ECO:0007669"/>
    <property type="project" value="TreeGrafter"/>
</dbReference>
<comment type="caution">
    <text evidence="9">The sequence shown here is derived from an EMBL/GenBank/DDBJ whole genome shotgun (WGS) entry which is preliminary data.</text>
</comment>
<dbReference type="Gene3D" id="2.130.10.120">
    <property type="entry name" value="Prolyl oligopeptidase, N-terminal domain"/>
    <property type="match status" value="1"/>
</dbReference>
<sequence>MSATALAIALLPEISTASEKKGNTMTYPPTERTDTVDTHFGTTVADPYRWLEGDIRRDGKVEAWITKQKNLTEDYLATLPGRDLFKQRLQALFDHERLPIPPEKRGDRYFFVRSAGLEAQPVLYVRENGTDRVVVDPNSWSEDGATALAEWAVSHNGRYLAYAIQEGGADWRTIRVMDIDTGRILDDEIRWARFMKIGWVQNDSGFFYSRNAEPEEGAAFEALVLEHTVNFHRLETPQSQDRLIYASDTDQPLIHMALTTADGRYVVIHSSRLGGGNGITVIDLAEDGWTPETLVSSLDHAWALIGNVGARLFFTTEEGAERGKVVAINFDAEKPAFQDFVPHREDAVILGSNIVGDRLVVSYMVDAKTQVERFKLDGTRDAVVELPSTGTAGAFRGRPGDNESFYVFSSQDTPTTIYRYDVATNTSTVWAKPRIASDLDQLVVEQHFFASKDGTRIPMFVMRRKDVTGPVPTMLYGYGGFGIPLIPYFSVEALAWVEQGGVYAMPNIRGGGEYGRAWHEAGRLTNKQNSFDDFIAAAEFLTREGITPPDGLAIHGGSNGGLLVGAVVNQRPDLFAAALPDVAVLDMLRFPLFTGGRFWTQEYGDPAVQADFDNLLSYSPLHNVQDGTDYPAILTTTGDTDDRVVPAHSFKYVAALQAAALGNRPRLLRVETRAGHGVGKPTDKIIEQTADMWAFAAHWSGLRLQTGR</sequence>
<dbReference type="GO" id="GO:0004252">
    <property type="term" value="F:serine-type endopeptidase activity"/>
    <property type="evidence" value="ECO:0007669"/>
    <property type="project" value="UniProtKB-EC"/>
</dbReference>
<gene>
    <name evidence="9" type="ORF">A4U53_23925</name>
</gene>
<feature type="domain" description="Peptidase S9A N-terminal" evidence="8">
    <location>
        <begin position="28"/>
        <end position="432"/>
    </location>
</feature>